<dbReference type="InterPro" id="IPR046373">
    <property type="entry name" value="Acyl-CoA_Oxase/DH_mid-dom_sf"/>
</dbReference>
<evidence type="ECO:0000256" key="4">
    <source>
        <dbReference type="ARBA" id="ARBA00022827"/>
    </source>
</evidence>
<dbReference type="SUPFAM" id="SSF56645">
    <property type="entry name" value="Acyl-CoA dehydrogenase NM domain-like"/>
    <property type="match status" value="1"/>
</dbReference>
<dbReference type="Pfam" id="PF02771">
    <property type="entry name" value="Acyl-CoA_dh_N"/>
    <property type="match status" value="1"/>
</dbReference>
<evidence type="ECO:0000259" key="7">
    <source>
        <dbReference type="Pfam" id="PF00441"/>
    </source>
</evidence>
<protein>
    <submittedName>
        <fullName evidence="10">Acyl-CoA dehydrogenase</fullName>
    </submittedName>
</protein>
<evidence type="ECO:0000259" key="8">
    <source>
        <dbReference type="Pfam" id="PF02770"/>
    </source>
</evidence>
<keyword evidence="4 6" id="KW-0274">FAD</keyword>
<evidence type="ECO:0000259" key="9">
    <source>
        <dbReference type="Pfam" id="PF02771"/>
    </source>
</evidence>
<dbReference type="InterPro" id="IPR052161">
    <property type="entry name" value="Mycobact_Acyl-CoA_DH"/>
</dbReference>
<dbReference type="PANTHER" id="PTHR43292">
    <property type="entry name" value="ACYL-COA DEHYDROGENASE"/>
    <property type="match status" value="1"/>
</dbReference>
<dbReference type="InterPro" id="IPR013786">
    <property type="entry name" value="AcylCoA_DH/ox_N"/>
</dbReference>
<feature type="domain" description="Acyl-CoA dehydrogenase/oxidase N-terminal" evidence="9">
    <location>
        <begin position="13"/>
        <end position="124"/>
    </location>
</feature>
<dbReference type="GO" id="GO:0003995">
    <property type="term" value="F:acyl-CoA dehydrogenase activity"/>
    <property type="evidence" value="ECO:0007669"/>
    <property type="project" value="InterPro"/>
</dbReference>
<evidence type="ECO:0000256" key="2">
    <source>
        <dbReference type="ARBA" id="ARBA00009347"/>
    </source>
</evidence>
<evidence type="ECO:0000256" key="1">
    <source>
        <dbReference type="ARBA" id="ARBA00001974"/>
    </source>
</evidence>
<dbReference type="InterPro" id="IPR009075">
    <property type="entry name" value="AcylCo_DH/oxidase_C"/>
</dbReference>
<evidence type="ECO:0000256" key="5">
    <source>
        <dbReference type="ARBA" id="ARBA00023002"/>
    </source>
</evidence>
<dbReference type="InterPro" id="IPR037069">
    <property type="entry name" value="AcylCoA_DH/ox_N_sf"/>
</dbReference>
<comment type="cofactor">
    <cofactor evidence="1 6">
        <name>FAD</name>
        <dbReference type="ChEBI" id="CHEBI:57692"/>
    </cofactor>
</comment>
<dbReference type="OrthoDB" id="3778631at2"/>
<dbReference type="Proteomes" id="UP000331127">
    <property type="component" value="Unassembled WGS sequence"/>
</dbReference>
<dbReference type="GO" id="GO:0005886">
    <property type="term" value="C:plasma membrane"/>
    <property type="evidence" value="ECO:0007669"/>
    <property type="project" value="TreeGrafter"/>
</dbReference>
<evidence type="ECO:0000313" key="10">
    <source>
        <dbReference type="EMBL" id="GES11545.1"/>
    </source>
</evidence>
<evidence type="ECO:0000256" key="6">
    <source>
        <dbReference type="RuleBase" id="RU362125"/>
    </source>
</evidence>
<dbReference type="InterPro" id="IPR006091">
    <property type="entry name" value="Acyl-CoA_Oxase/DH_mid-dom"/>
</dbReference>
<dbReference type="InterPro" id="IPR009100">
    <property type="entry name" value="AcylCoA_DH/oxidase_NM_dom_sf"/>
</dbReference>
<organism evidence="10 11">
    <name type="scientific">Acrocarpospora macrocephala</name>
    <dbReference type="NCBI Taxonomy" id="150177"/>
    <lineage>
        <taxon>Bacteria</taxon>
        <taxon>Bacillati</taxon>
        <taxon>Actinomycetota</taxon>
        <taxon>Actinomycetes</taxon>
        <taxon>Streptosporangiales</taxon>
        <taxon>Streptosporangiaceae</taxon>
        <taxon>Acrocarpospora</taxon>
    </lineage>
</organism>
<dbReference type="Pfam" id="PF02770">
    <property type="entry name" value="Acyl-CoA_dh_M"/>
    <property type="match status" value="1"/>
</dbReference>
<dbReference type="EMBL" id="BLAE01000030">
    <property type="protein sequence ID" value="GES11545.1"/>
    <property type="molecule type" value="Genomic_DNA"/>
</dbReference>
<dbReference type="SUPFAM" id="SSF47203">
    <property type="entry name" value="Acyl-CoA dehydrogenase C-terminal domain-like"/>
    <property type="match status" value="1"/>
</dbReference>
<dbReference type="PROSITE" id="PS00072">
    <property type="entry name" value="ACYL_COA_DH_1"/>
    <property type="match status" value="1"/>
</dbReference>
<keyword evidence="5 6" id="KW-0560">Oxidoreductase</keyword>
<keyword evidence="11" id="KW-1185">Reference proteome</keyword>
<sequence length="375" mass="40821">MIDVRTAVRRAAAEELRARVRAFAEREMASSGADAHCDAWMTSYSAEFSRALGARGWAGMTIPAEYGGPGRTSMERYVVIEELLAAGAPVALHWFADRQVGPALLRHGSPAQRRRYLPGIARGECYFAIGMSEPDSGSDLAAVRTRARRDGGGWRLEGAKTWSSHAHLAHHMLVLARTDPAEDRRAGLSQFLVDLRLDGVQIRPITTQDGRRHFNEVVFDGVRLDDGCLLGTRGQGWSQVMAELALERSGPERFLSTMPLLRCLLRRTEARPKELGVLLAELRSIRAMSQSVAEALGRGETPTVAAAVVKDLGTRFEGKVVELARDLLPVVPDLASGDEYARLLAEAVVHSPDRTLRGGTNEILRGIVARTAAGA</sequence>
<dbReference type="AlphaFoldDB" id="A0A5M3WQH6"/>
<dbReference type="Pfam" id="PF00441">
    <property type="entry name" value="Acyl-CoA_dh_1"/>
    <property type="match status" value="1"/>
</dbReference>
<keyword evidence="3 6" id="KW-0285">Flavoprotein</keyword>
<dbReference type="GO" id="GO:0050660">
    <property type="term" value="F:flavin adenine dinucleotide binding"/>
    <property type="evidence" value="ECO:0007669"/>
    <property type="project" value="InterPro"/>
</dbReference>
<evidence type="ECO:0000256" key="3">
    <source>
        <dbReference type="ARBA" id="ARBA00022630"/>
    </source>
</evidence>
<gene>
    <name evidence="10" type="ORF">Amac_051420</name>
</gene>
<dbReference type="PANTHER" id="PTHR43292:SF4">
    <property type="entry name" value="ACYL-COA DEHYDROGENASE FADE34"/>
    <property type="match status" value="1"/>
</dbReference>
<accession>A0A5M3WQH6</accession>
<feature type="domain" description="Acyl-CoA oxidase/dehydrogenase middle" evidence="8">
    <location>
        <begin position="128"/>
        <end position="222"/>
    </location>
</feature>
<dbReference type="Gene3D" id="1.20.140.10">
    <property type="entry name" value="Butyryl-CoA Dehydrogenase, subunit A, domain 3"/>
    <property type="match status" value="1"/>
</dbReference>
<dbReference type="Gene3D" id="1.10.540.10">
    <property type="entry name" value="Acyl-CoA dehydrogenase/oxidase, N-terminal domain"/>
    <property type="match status" value="1"/>
</dbReference>
<dbReference type="RefSeq" id="WP_155356902.1">
    <property type="nucleotide sequence ID" value="NZ_BAAAHL010000068.1"/>
</dbReference>
<evidence type="ECO:0000313" key="11">
    <source>
        <dbReference type="Proteomes" id="UP000331127"/>
    </source>
</evidence>
<dbReference type="InterPro" id="IPR006089">
    <property type="entry name" value="Acyl-CoA_DH_CS"/>
</dbReference>
<name>A0A5M3WQH6_9ACTN</name>
<reference evidence="10 11" key="1">
    <citation type="submission" date="2019-10" db="EMBL/GenBank/DDBJ databases">
        <title>Whole genome shotgun sequence of Acrocarpospora macrocephala NBRC 16266.</title>
        <authorList>
            <person name="Ichikawa N."/>
            <person name="Kimura A."/>
            <person name="Kitahashi Y."/>
            <person name="Komaki H."/>
            <person name="Oguchi A."/>
        </authorList>
    </citation>
    <scope>NUCLEOTIDE SEQUENCE [LARGE SCALE GENOMIC DNA]</scope>
    <source>
        <strain evidence="10 11">NBRC 16266</strain>
    </source>
</reference>
<dbReference type="Gene3D" id="2.40.110.10">
    <property type="entry name" value="Butyryl-CoA Dehydrogenase, subunit A, domain 2"/>
    <property type="match status" value="1"/>
</dbReference>
<comment type="caution">
    <text evidence="10">The sequence shown here is derived from an EMBL/GenBank/DDBJ whole genome shotgun (WGS) entry which is preliminary data.</text>
</comment>
<feature type="domain" description="Acyl-CoA dehydrogenase/oxidase C-terminal" evidence="7">
    <location>
        <begin position="274"/>
        <end position="371"/>
    </location>
</feature>
<dbReference type="InterPro" id="IPR036250">
    <property type="entry name" value="AcylCo_DH-like_C"/>
</dbReference>
<proteinExistence type="inferred from homology"/>
<comment type="similarity">
    <text evidence="2 6">Belongs to the acyl-CoA dehydrogenase family.</text>
</comment>